<dbReference type="Proteomes" id="UP000006732">
    <property type="component" value="Chromosome"/>
</dbReference>
<dbReference type="EC" id="1.6.99.5" evidence="10"/>
<dbReference type="EMBL" id="CP000482">
    <property type="protein sequence ID" value="ABL01124.1"/>
    <property type="molecule type" value="Genomic_DNA"/>
</dbReference>
<evidence type="ECO:0000256" key="2">
    <source>
        <dbReference type="ARBA" id="ARBA00022475"/>
    </source>
</evidence>
<dbReference type="AlphaFoldDB" id="A1AUV3"/>
<dbReference type="PRINTS" id="PR01434">
    <property type="entry name" value="NADHDHGNASE5"/>
</dbReference>
<dbReference type="OrthoDB" id="9805769at2"/>
<evidence type="ECO:0000259" key="9">
    <source>
        <dbReference type="Pfam" id="PF00361"/>
    </source>
</evidence>
<keyword evidence="11" id="KW-1185">Reference proteome</keyword>
<feature type="transmembrane region" description="Helical" evidence="8">
    <location>
        <begin position="436"/>
        <end position="457"/>
    </location>
</feature>
<dbReference type="InterPro" id="IPR001750">
    <property type="entry name" value="ND/Mrp_TM"/>
</dbReference>
<feature type="transmembrane region" description="Helical" evidence="8">
    <location>
        <begin position="152"/>
        <end position="178"/>
    </location>
</feature>
<feature type="transmembrane region" description="Helical" evidence="8">
    <location>
        <begin position="68"/>
        <end position="91"/>
    </location>
</feature>
<feature type="transmembrane region" description="Helical" evidence="8">
    <location>
        <begin position="30"/>
        <end position="47"/>
    </location>
</feature>
<feature type="transmembrane region" description="Helical" evidence="8">
    <location>
        <begin position="395"/>
        <end position="415"/>
    </location>
</feature>
<dbReference type="PANTHER" id="PTHR42682:SF4">
    <property type="entry name" value="NADH-UBIQUINONE_PLASTOQUINONE"/>
    <property type="match status" value="1"/>
</dbReference>
<feature type="transmembrane region" description="Helical" evidence="8">
    <location>
        <begin position="103"/>
        <end position="120"/>
    </location>
</feature>
<evidence type="ECO:0000256" key="4">
    <source>
        <dbReference type="ARBA" id="ARBA00022989"/>
    </source>
</evidence>
<feature type="transmembrane region" description="Helical" evidence="8">
    <location>
        <begin position="259"/>
        <end position="283"/>
    </location>
</feature>
<keyword evidence="4 8" id="KW-1133">Transmembrane helix</keyword>
<feature type="transmembrane region" description="Helical" evidence="8">
    <location>
        <begin position="357"/>
        <end position="375"/>
    </location>
</feature>
<accession>A1AUV3</accession>
<dbReference type="PANTHER" id="PTHR42682">
    <property type="entry name" value="HYDROGENASE-4 COMPONENT F"/>
    <property type="match status" value="1"/>
</dbReference>
<evidence type="ECO:0000256" key="3">
    <source>
        <dbReference type="ARBA" id="ARBA00022692"/>
    </source>
</evidence>
<evidence type="ECO:0000256" key="8">
    <source>
        <dbReference type="SAM" id="Phobius"/>
    </source>
</evidence>
<evidence type="ECO:0000313" key="11">
    <source>
        <dbReference type="Proteomes" id="UP000006732"/>
    </source>
</evidence>
<evidence type="ECO:0000256" key="7">
    <source>
        <dbReference type="RuleBase" id="RU000320"/>
    </source>
</evidence>
<keyword evidence="5 10" id="KW-0560">Oxidoreductase</keyword>
<protein>
    <submittedName>
        <fullName evidence="10">NADH dehydrogenase (Quinone)</fullName>
        <ecNumber evidence="10">1.6.99.5</ecNumber>
    </submittedName>
</protein>
<dbReference type="Gene3D" id="1.20.5.2700">
    <property type="match status" value="1"/>
</dbReference>
<evidence type="ECO:0000256" key="1">
    <source>
        <dbReference type="ARBA" id="ARBA00004651"/>
    </source>
</evidence>
<name>A1AUV3_PELPD</name>
<dbReference type="Pfam" id="PF00361">
    <property type="entry name" value="Proton_antipo_M"/>
    <property type="match status" value="1"/>
</dbReference>
<evidence type="ECO:0000313" key="10">
    <source>
        <dbReference type="EMBL" id="ABL01124.1"/>
    </source>
</evidence>
<gene>
    <name evidence="10" type="ordered locus">Ppro_3531</name>
</gene>
<feature type="transmembrane region" description="Helical" evidence="8">
    <location>
        <begin position="227"/>
        <end position="247"/>
    </location>
</feature>
<reference evidence="10 11" key="1">
    <citation type="submission" date="2006-10" db="EMBL/GenBank/DDBJ databases">
        <title>Complete sequence of chromosome of Pelobacter propionicus DSM 2379.</title>
        <authorList>
            <consortium name="US DOE Joint Genome Institute"/>
            <person name="Copeland A."/>
            <person name="Lucas S."/>
            <person name="Lapidus A."/>
            <person name="Barry K."/>
            <person name="Detter J.C."/>
            <person name="Glavina del Rio T."/>
            <person name="Hammon N."/>
            <person name="Israni S."/>
            <person name="Dalin E."/>
            <person name="Tice H."/>
            <person name="Pitluck S."/>
            <person name="Saunders E."/>
            <person name="Brettin T."/>
            <person name="Bruce D."/>
            <person name="Han C."/>
            <person name="Tapia R."/>
            <person name="Schmutz J."/>
            <person name="Larimer F."/>
            <person name="Land M."/>
            <person name="Hauser L."/>
            <person name="Kyrpides N."/>
            <person name="Kim E."/>
            <person name="Lovley D."/>
            <person name="Richardson P."/>
        </authorList>
    </citation>
    <scope>NUCLEOTIDE SEQUENCE [LARGE SCALE GENOMIC DNA]</scope>
    <source>
        <strain evidence="11">DSM 2379 / NBRC 103807 / OttBd1</strain>
    </source>
</reference>
<feature type="transmembrane region" description="Helical" evidence="8">
    <location>
        <begin position="295"/>
        <end position="319"/>
    </location>
</feature>
<organism evidence="10 11">
    <name type="scientific">Pelobacter propionicus (strain DSM 2379 / NBRC 103807 / OttBd1)</name>
    <dbReference type="NCBI Taxonomy" id="338966"/>
    <lineage>
        <taxon>Bacteria</taxon>
        <taxon>Pseudomonadati</taxon>
        <taxon>Thermodesulfobacteriota</taxon>
        <taxon>Desulfuromonadia</taxon>
        <taxon>Desulfuromonadales</taxon>
        <taxon>Desulfuromonadaceae</taxon>
        <taxon>Pelobacter</taxon>
    </lineage>
</organism>
<dbReference type="HOGENOM" id="CLU_458385_0_0_7"/>
<evidence type="ECO:0000256" key="6">
    <source>
        <dbReference type="ARBA" id="ARBA00023136"/>
    </source>
</evidence>
<dbReference type="KEGG" id="ppd:Ppro_3531"/>
<feature type="transmembrane region" description="Helical" evidence="8">
    <location>
        <begin position="488"/>
        <end position="506"/>
    </location>
</feature>
<feature type="transmembrane region" description="Helical" evidence="8">
    <location>
        <begin position="127"/>
        <end position="146"/>
    </location>
</feature>
<keyword evidence="6 8" id="KW-0472">Membrane</keyword>
<dbReference type="GO" id="GO:0005886">
    <property type="term" value="C:plasma membrane"/>
    <property type="evidence" value="ECO:0007669"/>
    <property type="project" value="UniProtKB-SubCell"/>
</dbReference>
<keyword evidence="2" id="KW-1003">Cell membrane</keyword>
<dbReference type="STRING" id="338966.Ppro_3531"/>
<dbReference type="GO" id="GO:0016491">
    <property type="term" value="F:oxidoreductase activity"/>
    <property type="evidence" value="ECO:0007669"/>
    <property type="project" value="UniProtKB-KW"/>
</dbReference>
<comment type="subcellular location">
    <subcellularLocation>
        <location evidence="1">Cell membrane</location>
        <topology evidence="1">Multi-pass membrane protein</topology>
    </subcellularLocation>
    <subcellularLocation>
        <location evidence="7">Membrane</location>
        <topology evidence="7">Multi-pass membrane protein</topology>
    </subcellularLocation>
</comment>
<evidence type="ECO:0000256" key="5">
    <source>
        <dbReference type="ARBA" id="ARBA00023002"/>
    </source>
</evidence>
<proteinExistence type="predicted"/>
<sequence length="610" mass="66052">MTESMMMCAILLPALCGSVALVLPKGGQGALALLATLANLLICLWMFGHEVLLSLPWAGFGMLFELRLYHFSAFILAAAAGFALLVSLYSLHFMARRSHTNQFYAYLLISLGMVNGAVLADNLILMLFFWEGLLCTIFGFIVIGSGESFRSAIKAFVLIGVSDILMMVGIGMTGFLAGTMTISRIHLSPDSALAGAAFLLLVIGATSKAGSMPFHSWIPDAAVDAPLPFMALMPAALEKLLGIYFLSRITLDLFALSPASWLSPLLMTLGVVTILLAVMMALIQKDYKRLLSYHAISQVGYMILGIGTAVPVGIVGGIFHMINHAMYKSCLFLTSGSVEAQTGTTDLKKLGGMGMRMPITFICFIIAAAAISGVPPFNGFFSKELIYDGALERHWIFYAGALAGSFLTAASFLKLGHAVFLGKAEDEASFSLVREAPLSMLIPMVTIAGGCVLFGVANRLPLDTLIVPIIGPQLAAGHHFGGFPQNRFLVFMTMLVLFAAWINHLYGVRKSGTGVGASDHIHYSPLLHPVYERAERRLFDPYDLGMKVVQGFSRLAWWIDRANDWLFNVMAVRTAQFCSRSLSALHNGSYATYMAWVAIGLILMGLYLNV</sequence>
<feature type="transmembrane region" description="Helical" evidence="8">
    <location>
        <begin position="190"/>
        <end position="207"/>
    </location>
</feature>
<feature type="transmembrane region" description="Helical" evidence="8">
    <location>
        <begin position="590"/>
        <end position="608"/>
    </location>
</feature>
<keyword evidence="3 7" id="KW-0812">Transmembrane</keyword>
<feature type="domain" description="NADH:quinone oxidoreductase/Mrp antiporter transmembrane" evidence="9">
    <location>
        <begin position="120"/>
        <end position="408"/>
    </location>
</feature>
<dbReference type="InterPro" id="IPR052175">
    <property type="entry name" value="ComplexI-like_HydComp"/>
</dbReference>
<dbReference type="eggNOG" id="COG1009">
    <property type="taxonomic scope" value="Bacteria"/>
</dbReference>
<dbReference type="RefSeq" id="WP_011737338.1">
    <property type="nucleotide sequence ID" value="NC_008609.1"/>
</dbReference>